<keyword evidence="1" id="KW-0812">Transmembrane</keyword>
<accession>A0A0R3R7N0</accession>
<dbReference type="EMBL" id="UZAG01020712">
    <property type="protein sequence ID" value="VDO47680.1"/>
    <property type="molecule type" value="Genomic_DNA"/>
</dbReference>
<dbReference type="AlphaFoldDB" id="A0A0R3R7N0"/>
<name>A0A0R3R7N0_9BILA</name>
<evidence type="ECO:0000313" key="2">
    <source>
        <dbReference type="EMBL" id="VDO47680.1"/>
    </source>
</evidence>
<dbReference type="Proteomes" id="UP000280834">
    <property type="component" value="Unassembled WGS sequence"/>
</dbReference>
<feature type="transmembrane region" description="Helical" evidence="1">
    <location>
        <begin position="15"/>
        <end position="33"/>
    </location>
</feature>
<reference evidence="4" key="1">
    <citation type="submission" date="2017-02" db="UniProtKB">
        <authorList>
            <consortium name="WormBaseParasite"/>
        </authorList>
    </citation>
    <scope>IDENTIFICATION</scope>
</reference>
<keyword evidence="1" id="KW-0472">Membrane</keyword>
<keyword evidence="3" id="KW-1185">Reference proteome</keyword>
<protein>
    <submittedName>
        <fullName evidence="4">Secreted protein</fullName>
    </submittedName>
</protein>
<proteinExistence type="predicted"/>
<evidence type="ECO:0000313" key="4">
    <source>
        <dbReference type="WBParaSite" id="BTMF_0001603201-mRNA-1"/>
    </source>
</evidence>
<dbReference type="WBParaSite" id="BTMF_0001603201-mRNA-1">
    <property type="protein sequence ID" value="BTMF_0001603201-mRNA-1"/>
    <property type="gene ID" value="BTMF_0001603201"/>
</dbReference>
<sequence>MLSVFSKICLTEMSFIHYLIIMSVMNVSYWINMKLTVGLFTLRNDYFEGTDESCEHLKQLNSCKIHRSKGPKVCSIL</sequence>
<keyword evidence="1" id="KW-1133">Transmembrane helix</keyword>
<evidence type="ECO:0000256" key="1">
    <source>
        <dbReference type="SAM" id="Phobius"/>
    </source>
</evidence>
<reference evidence="2 3" key="2">
    <citation type="submission" date="2018-11" db="EMBL/GenBank/DDBJ databases">
        <authorList>
            <consortium name="Pathogen Informatics"/>
        </authorList>
    </citation>
    <scope>NUCLEOTIDE SEQUENCE [LARGE SCALE GENOMIC DNA]</scope>
</reference>
<gene>
    <name evidence="2" type="ORF">BTMF_LOCUS14014</name>
</gene>
<evidence type="ECO:0000313" key="3">
    <source>
        <dbReference type="Proteomes" id="UP000280834"/>
    </source>
</evidence>
<organism evidence="4">
    <name type="scientific">Brugia timori</name>
    <dbReference type="NCBI Taxonomy" id="42155"/>
    <lineage>
        <taxon>Eukaryota</taxon>
        <taxon>Metazoa</taxon>
        <taxon>Ecdysozoa</taxon>
        <taxon>Nematoda</taxon>
        <taxon>Chromadorea</taxon>
        <taxon>Rhabditida</taxon>
        <taxon>Spirurina</taxon>
        <taxon>Spiruromorpha</taxon>
        <taxon>Filarioidea</taxon>
        <taxon>Onchocercidae</taxon>
        <taxon>Brugia</taxon>
    </lineage>
</organism>